<dbReference type="NCBIfam" id="TIGR00589">
    <property type="entry name" value="ogt"/>
    <property type="match status" value="1"/>
</dbReference>
<keyword evidence="5 11" id="KW-0808">Transferase</keyword>
<dbReference type="InterPro" id="IPR014048">
    <property type="entry name" value="MethylDNA_cys_MeTrfase_DNA-bd"/>
</dbReference>
<comment type="similarity">
    <text evidence="2">Belongs to the MGMT family.</text>
</comment>
<evidence type="ECO:0000256" key="1">
    <source>
        <dbReference type="ARBA" id="ARBA00001286"/>
    </source>
</evidence>
<dbReference type="PANTHER" id="PTHR10815">
    <property type="entry name" value="METHYLATED-DNA--PROTEIN-CYSTEINE METHYLTRANSFERASE"/>
    <property type="match status" value="1"/>
</dbReference>
<comment type="catalytic activity">
    <reaction evidence="1">
        <text>a 4-O-methyl-thymidine in DNA + L-cysteinyl-[protein] = a thymidine in DNA + S-methyl-L-cysteinyl-[protein]</text>
        <dbReference type="Rhea" id="RHEA:53428"/>
        <dbReference type="Rhea" id="RHEA-COMP:10131"/>
        <dbReference type="Rhea" id="RHEA-COMP:10132"/>
        <dbReference type="Rhea" id="RHEA-COMP:13555"/>
        <dbReference type="Rhea" id="RHEA-COMP:13556"/>
        <dbReference type="ChEBI" id="CHEBI:29950"/>
        <dbReference type="ChEBI" id="CHEBI:82612"/>
        <dbReference type="ChEBI" id="CHEBI:137386"/>
        <dbReference type="ChEBI" id="CHEBI:137387"/>
        <dbReference type="EC" id="2.1.1.63"/>
    </reaction>
</comment>
<dbReference type="InterPro" id="IPR008332">
    <property type="entry name" value="MethylG_MeTrfase_N"/>
</dbReference>
<reference evidence="12" key="1">
    <citation type="submission" date="2015-07" db="EMBL/GenBank/DDBJ databases">
        <title>Fjat-10053 dsm26.</title>
        <authorList>
            <person name="Liu B."/>
            <person name="Wang J."/>
            <person name="Zhu Y."/>
            <person name="Liu G."/>
            <person name="Chen Q."/>
            <person name="Chen Z."/>
            <person name="Lan J."/>
            <person name="Che J."/>
            <person name="Ge C."/>
            <person name="Shi H."/>
            <person name="Pan Z."/>
            <person name="Liu X."/>
        </authorList>
    </citation>
    <scope>NUCLEOTIDE SEQUENCE [LARGE SCALE GENOMIC DNA]</scope>
    <source>
        <strain evidence="12">DSM 26</strain>
    </source>
</reference>
<keyword evidence="7" id="KW-0234">DNA repair</keyword>
<dbReference type="Pfam" id="PF02870">
    <property type="entry name" value="Methyltransf_1N"/>
    <property type="match status" value="1"/>
</dbReference>
<proteinExistence type="inferred from homology"/>
<evidence type="ECO:0000256" key="6">
    <source>
        <dbReference type="ARBA" id="ARBA00022763"/>
    </source>
</evidence>
<dbReference type="GO" id="GO:0006281">
    <property type="term" value="P:DNA repair"/>
    <property type="evidence" value="ECO:0007669"/>
    <property type="project" value="UniProtKB-KW"/>
</dbReference>
<evidence type="ECO:0000256" key="5">
    <source>
        <dbReference type="ARBA" id="ARBA00022679"/>
    </source>
</evidence>
<dbReference type="InterPro" id="IPR036631">
    <property type="entry name" value="MGMT_N_sf"/>
</dbReference>
<dbReference type="CDD" id="cd06445">
    <property type="entry name" value="ATase"/>
    <property type="match status" value="1"/>
</dbReference>
<organism evidence="11 12">
    <name type="scientific">Virgibacillus pantothenticus</name>
    <dbReference type="NCBI Taxonomy" id="1473"/>
    <lineage>
        <taxon>Bacteria</taxon>
        <taxon>Bacillati</taxon>
        <taxon>Bacillota</taxon>
        <taxon>Bacilli</taxon>
        <taxon>Bacillales</taxon>
        <taxon>Bacillaceae</taxon>
        <taxon>Virgibacillus</taxon>
    </lineage>
</organism>
<feature type="domain" description="Methylated-DNA-[protein]-cysteine S-methyltransferase DNA binding" evidence="9">
    <location>
        <begin position="85"/>
        <end position="164"/>
    </location>
</feature>
<keyword evidence="6" id="KW-0227">DNA damage</keyword>
<evidence type="ECO:0000259" key="9">
    <source>
        <dbReference type="Pfam" id="PF01035"/>
    </source>
</evidence>
<gene>
    <name evidence="11" type="ORF">AFK71_01245</name>
</gene>
<dbReference type="Gene3D" id="3.30.160.70">
    <property type="entry name" value="Methylated DNA-protein cysteine methyltransferase domain"/>
    <property type="match status" value="1"/>
</dbReference>
<dbReference type="Proteomes" id="UP000036780">
    <property type="component" value="Unassembled WGS sequence"/>
</dbReference>
<dbReference type="GO" id="GO:0032259">
    <property type="term" value="P:methylation"/>
    <property type="evidence" value="ECO:0007669"/>
    <property type="project" value="UniProtKB-KW"/>
</dbReference>
<dbReference type="SUPFAM" id="SSF53155">
    <property type="entry name" value="Methylated DNA-protein cysteine methyltransferase domain"/>
    <property type="match status" value="1"/>
</dbReference>
<name>A0A0L0QUC6_VIRPA</name>
<dbReference type="GO" id="GO:0003908">
    <property type="term" value="F:methylated-DNA-[protein]-cysteine S-methyltransferase activity"/>
    <property type="evidence" value="ECO:0007669"/>
    <property type="project" value="UniProtKB-EC"/>
</dbReference>
<keyword evidence="4 11" id="KW-0489">Methyltransferase</keyword>
<evidence type="ECO:0000259" key="10">
    <source>
        <dbReference type="Pfam" id="PF02870"/>
    </source>
</evidence>
<evidence type="ECO:0000256" key="3">
    <source>
        <dbReference type="ARBA" id="ARBA00011918"/>
    </source>
</evidence>
<dbReference type="Pfam" id="PF01035">
    <property type="entry name" value="DNA_binding_1"/>
    <property type="match status" value="1"/>
</dbReference>
<dbReference type="GeneID" id="66869152"/>
<keyword evidence="12" id="KW-1185">Reference proteome</keyword>
<dbReference type="PROSITE" id="PS00374">
    <property type="entry name" value="MGMT"/>
    <property type="match status" value="1"/>
</dbReference>
<dbReference type="FunFam" id="1.10.10.10:FF:000214">
    <property type="entry name" value="Methylated-DNA--protein-cysteine methyltransferase"/>
    <property type="match status" value="1"/>
</dbReference>
<dbReference type="PANTHER" id="PTHR10815:SF12">
    <property type="entry name" value="METHYLATED-DNA--PROTEIN-CYSTEINE METHYLTRANSFERASE, INDUCIBLE"/>
    <property type="match status" value="1"/>
</dbReference>
<evidence type="ECO:0000256" key="8">
    <source>
        <dbReference type="ARBA" id="ARBA00049348"/>
    </source>
</evidence>
<dbReference type="PATRIC" id="fig|1473.5.peg.3142"/>
<dbReference type="EMBL" id="LGTO01000002">
    <property type="protein sequence ID" value="KNE22290.1"/>
    <property type="molecule type" value="Genomic_DNA"/>
</dbReference>
<sequence>MTIYWTTFQHQTWKFYAAATEKGLCYLGPHHLAVNEMEVFLHKQLPNEEIKENENVLNPYMLELQEYLEGKRQKFELDVDLYGTAFQQKVWQALQQIPFGQTVTYSDIAESIEKPQAVRAVGAAIGANPIFIIVPCHRVIGKNGALTGFRGGLDMKERLLLFEKAKET</sequence>
<dbReference type="OrthoDB" id="9802228at2"/>
<evidence type="ECO:0000256" key="7">
    <source>
        <dbReference type="ARBA" id="ARBA00023204"/>
    </source>
</evidence>
<comment type="caution">
    <text evidence="11">The sequence shown here is derived from an EMBL/GenBank/DDBJ whole genome shotgun (WGS) entry which is preliminary data.</text>
</comment>
<dbReference type="RefSeq" id="WP_050349757.1">
    <property type="nucleotide sequence ID" value="NZ_BOSN01000003.1"/>
</dbReference>
<protein>
    <recommendedName>
        <fullName evidence="3">methylated-DNA--[protein]-cysteine S-methyltransferase</fullName>
        <ecNumber evidence="3">2.1.1.63</ecNumber>
    </recommendedName>
</protein>
<dbReference type="EC" id="2.1.1.63" evidence="3"/>
<evidence type="ECO:0000256" key="4">
    <source>
        <dbReference type="ARBA" id="ARBA00022603"/>
    </source>
</evidence>
<comment type="catalytic activity">
    <reaction evidence="8">
        <text>a 6-O-methyl-2'-deoxyguanosine in DNA + L-cysteinyl-[protein] = S-methyl-L-cysteinyl-[protein] + a 2'-deoxyguanosine in DNA</text>
        <dbReference type="Rhea" id="RHEA:24000"/>
        <dbReference type="Rhea" id="RHEA-COMP:10131"/>
        <dbReference type="Rhea" id="RHEA-COMP:10132"/>
        <dbReference type="Rhea" id="RHEA-COMP:11367"/>
        <dbReference type="Rhea" id="RHEA-COMP:11368"/>
        <dbReference type="ChEBI" id="CHEBI:29950"/>
        <dbReference type="ChEBI" id="CHEBI:82612"/>
        <dbReference type="ChEBI" id="CHEBI:85445"/>
        <dbReference type="ChEBI" id="CHEBI:85448"/>
        <dbReference type="EC" id="2.1.1.63"/>
    </reaction>
</comment>
<dbReference type="InterPro" id="IPR001497">
    <property type="entry name" value="MethylDNA_cys_MeTrfase_AS"/>
</dbReference>
<evidence type="ECO:0000256" key="2">
    <source>
        <dbReference type="ARBA" id="ARBA00008711"/>
    </source>
</evidence>
<accession>A0A0L0QUC6</accession>
<dbReference type="Gene3D" id="1.10.10.10">
    <property type="entry name" value="Winged helix-like DNA-binding domain superfamily/Winged helix DNA-binding domain"/>
    <property type="match status" value="1"/>
</dbReference>
<dbReference type="InterPro" id="IPR036388">
    <property type="entry name" value="WH-like_DNA-bd_sf"/>
</dbReference>
<dbReference type="SUPFAM" id="SSF46767">
    <property type="entry name" value="Methylated DNA-protein cysteine methyltransferase, C-terminal domain"/>
    <property type="match status" value="1"/>
</dbReference>
<evidence type="ECO:0000313" key="12">
    <source>
        <dbReference type="Proteomes" id="UP000036780"/>
    </source>
</evidence>
<dbReference type="InterPro" id="IPR036217">
    <property type="entry name" value="MethylDNA_cys_MeTrfase_DNAb"/>
</dbReference>
<feature type="domain" description="Methylguanine DNA methyltransferase ribonuclease-like" evidence="10">
    <location>
        <begin position="3"/>
        <end position="81"/>
    </location>
</feature>
<dbReference type="AlphaFoldDB" id="A0A0L0QUC6"/>
<evidence type="ECO:0000313" key="11">
    <source>
        <dbReference type="EMBL" id="KNE22290.1"/>
    </source>
</evidence>